<protein>
    <submittedName>
        <fullName evidence="2">Uncharacterized protein</fullName>
    </submittedName>
</protein>
<organism evidence="2 3">
    <name type="scientific">Cannabis sativa</name>
    <name type="common">Hemp</name>
    <name type="synonym">Marijuana</name>
    <dbReference type="NCBI Taxonomy" id="3483"/>
    <lineage>
        <taxon>Eukaryota</taxon>
        <taxon>Viridiplantae</taxon>
        <taxon>Streptophyta</taxon>
        <taxon>Embryophyta</taxon>
        <taxon>Tracheophyta</taxon>
        <taxon>Spermatophyta</taxon>
        <taxon>Magnoliopsida</taxon>
        <taxon>eudicotyledons</taxon>
        <taxon>Gunneridae</taxon>
        <taxon>Pentapetalae</taxon>
        <taxon>rosids</taxon>
        <taxon>fabids</taxon>
        <taxon>Rosales</taxon>
        <taxon>Cannabaceae</taxon>
        <taxon>Cannabis</taxon>
    </lineage>
</organism>
<proteinExistence type="predicted"/>
<dbReference type="EnsemblPlants" id="evm.model.09.1144">
    <property type="protein sequence ID" value="cds.evm.model.09.1144"/>
    <property type="gene ID" value="evm.TU.09.1144"/>
</dbReference>
<evidence type="ECO:0000313" key="2">
    <source>
        <dbReference type="EnsemblPlants" id="cds.evm.model.09.1144"/>
    </source>
</evidence>
<sequence>SVDQLVCGFVILGLGVSCVRVPLSNATSTDSDSGPWFLSRSGSKLESWSWSSFWSPILGVGV</sequence>
<evidence type="ECO:0000313" key="3">
    <source>
        <dbReference type="Proteomes" id="UP000596661"/>
    </source>
</evidence>
<feature type="chain" id="PRO_5031458938" evidence="1">
    <location>
        <begin position="27"/>
        <end position="62"/>
    </location>
</feature>
<keyword evidence="3" id="KW-1185">Reference proteome</keyword>
<evidence type="ECO:0000256" key="1">
    <source>
        <dbReference type="SAM" id="SignalP"/>
    </source>
</evidence>
<accession>A0A803QDI0</accession>
<keyword evidence="1" id="KW-0732">Signal</keyword>
<reference evidence="2" key="2">
    <citation type="submission" date="2021-03" db="UniProtKB">
        <authorList>
            <consortium name="EnsemblPlants"/>
        </authorList>
    </citation>
    <scope>IDENTIFICATION</scope>
</reference>
<dbReference type="AlphaFoldDB" id="A0A803QDI0"/>
<reference evidence="2" key="1">
    <citation type="submission" date="2018-11" db="EMBL/GenBank/DDBJ databases">
        <authorList>
            <person name="Grassa J C."/>
        </authorList>
    </citation>
    <scope>NUCLEOTIDE SEQUENCE [LARGE SCALE GENOMIC DNA]</scope>
</reference>
<name>A0A803QDI0_CANSA</name>
<feature type="signal peptide" evidence="1">
    <location>
        <begin position="1"/>
        <end position="26"/>
    </location>
</feature>
<dbReference type="Gramene" id="evm.model.09.1144">
    <property type="protein sequence ID" value="cds.evm.model.09.1144"/>
    <property type="gene ID" value="evm.TU.09.1144"/>
</dbReference>
<dbReference type="EMBL" id="UZAU01000754">
    <property type="status" value="NOT_ANNOTATED_CDS"/>
    <property type="molecule type" value="Genomic_DNA"/>
</dbReference>
<dbReference type="Proteomes" id="UP000596661">
    <property type="component" value="Chromosome 9"/>
</dbReference>